<sequence length="612" mass="69176">MSTTPCIRQTRLRRAVAERSASPNQTPISVSTMCSFCGKGPFLSILGLHKHVYNTPACNQARQAEFGSYVANIWRELPGQTDEEAIQTTEDHLTDAGPTSPPNEEVQLDRDLDTVGDLTPRDQETWSDEGPPPTTSRRTTIEEVEDEDAIPRSTREFRYIEVYPENEKAGATWGTGTPLFESICQQQEQDGDSIWGPFADEAEWEFSAMAATKCGTEAIRCLPQAAYYHEGKNRVYDEMWTASWWWDTQKKLPIGSTIAAIILSTDKTHLSTFQGDKKVWPVYLTIGNIEKDKRRKPTAHATVLIGNLPVAKLDNYTDASHSEEGYCLFHYCMTQILSPIVEAGKDGVDIVCADGFIRRVFPLLAAYVADFPEQCLVACCKESYCPKCLVAPGDRGSFVQSLLRDEECTKVMLKHKASGRRVPEFNDEGIRPVWKPFWVNLPHSDIFLCFTPNLLHQLHKGVFHDHLVKWCVEVVGEAELDERFRSMPGYPGLRHFKNGISAKLCKHNHEAKPTLEDDRGQYLLPACNLNPGVQARHFGIPPSSTTKPSQHCKRKLYVRQLTWVCKLARVTKTKELRSLHTYTLYTSSLTTKPSQRWKTMLVGQYLLPALNY</sequence>
<dbReference type="EMBL" id="DS547169">
    <property type="protein sequence ID" value="EDQ99216.1"/>
    <property type="molecule type" value="Genomic_DNA"/>
</dbReference>
<dbReference type="RefSeq" id="XP_001890113.1">
    <property type="nucleotide sequence ID" value="XM_001890078.1"/>
</dbReference>
<gene>
    <name evidence="2" type="ORF">LACBIDRAFT_335224</name>
</gene>
<feature type="region of interest" description="Disordered" evidence="1">
    <location>
        <begin position="90"/>
        <end position="148"/>
    </location>
</feature>
<dbReference type="GeneID" id="6085784"/>
<keyword evidence="3" id="KW-1185">Reference proteome</keyword>
<name>B0E1R0_LACBS</name>
<dbReference type="InterPro" id="IPR041078">
    <property type="entry name" value="Plavaka"/>
</dbReference>
<reference evidence="2 3" key="1">
    <citation type="journal article" date="2008" name="Nature">
        <title>The genome of Laccaria bicolor provides insights into mycorrhizal symbiosis.</title>
        <authorList>
            <person name="Martin F."/>
            <person name="Aerts A."/>
            <person name="Ahren D."/>
            <person name="Brun A."/>
            <person name="Danchin E.G.J."/>
            <person name="Duchaussoy F."/>
            <person name="Gibon J."/>
            <person name="Kohler A."/>
            <person name="Lindquist E."/>
            <person name="Pereda V."/>
            <person name="Salamov A."/>
            <person name="Shapiro H.J."/>
            <person name="Wuyts J."/>
            <person name="Blaudez D."/>
            <person name="Buee M."/>
            <person name="Brokstein P."/>
            <person name="Canbaeck B."/>
            <person name="Cohen D."/>
            <person name="Courty P.E."/>
            <person name="Coutinho P.M."/>
            <person name="Delaruelle C."/>
            <person name="Detter J.C."/>
            <person name="Deveau A."/>
            <person name="DiFazio S."/>
            <person name="Duplessis S."/>
            <person name="Fraissinet-Tachet L."/>
            <person name="Lucic E."/>
            <person name="Frey-Klett P."/>
            <person name="Fourrey C."/>
            <person name="Feussner I."/>
            <person name="Gay G."/>
            <person name="Grimwood J."/>
            <person name="Hoegger P.J."/>
            <person name="Jain P."/>
            <person name="Kilaru S."/>
            <person name="Labbe J."/>
            <person name="Lin Y.C."/>
            <person name="Legue V."/>
            <person name="Le Tacon F."/>
            <person name="Marmeisse R."/>
            <person name="Melayah D."/>
            <person name="Montanini B."/>
            <person name="Muratet M."/>
            <person name="Nehls U."/>
            <person name="Niculita-Hirzel H."/>
            <person name="Oudot-Le Secq M.P."/>
            <person name="Peter M."/>
            <person name="Quesneville H."/>
            <person name="Rajashekar B."/>
            <person name="Reich M."/>
            <person name="Rouhier N."/>
            <person name="Schmutz J."/>
            <person name="Yin T."/>
            <person name="Chalot M."/>
            <person name="Henrissat B."/>
            <person name="Kuees U."/>
            <person name="Lucas S."/>
            <person name="Van de Peer Y."/>
            <person name="Podila G.K."/>
            <person name="Polle A."/>
            <person name="Pukkila P.J."/>
            <person name="Richardson P.M."/>
            <person name="Rouze P."/>
            <person name="Sanders I.R."/>
            <person name="Stajich J.E."/>
            <person name="Tunlid A."/>
            <person name="Tuskan G."/>
            <person name="Grigoriev I.V."/>
        </authorList>
    </citation>
    <scope>NUCLEOTIDE SEQUENCE [LARGE SCALE GENOMIC DNA]</scope>
    <source>
        <strain evidence="3">S238N-H82 / ATCC MYA-4686</strain>
    </source>
</reference>
<proteinExistence type="predicted"/>
<dbReference type="OrthoDB" id="2418900at2759"/>
<dbReference type="InParanoid" id="B0E1R0"/>
<accession>B0E1R0</accession>
<dbReference type="HOGENOM" id="CLU_006344_4_0_1"/>
<dbReference type="Pfam" id="PF18759">
    <property type="entry name" value="Plavaka"/>
    <property type="match status" value="1"/>
</dbReference>
<evidence type="ECO:0000313" key="2">
    <source>
        <dbReference type="EMBL" id="EDQ99216.1"/>
    </source>
</evidence>
<evidence type="ECO:0000256" key="1">
    <source>
        <dbReference type="SAM" id="MobiDB-lite"/>
    </source>
</evidence>
<protein>
    <submittedName>
        <fullName evidence="2">Predicted protein</fullName>
    </submittedName>
</protein>
<organism evidence="3">
    <name type="scientific">Laccaria bicolor (strain S238N-H82 / ATCC MYA-4686)</name>
    <name type="common">Bicoloured deceiver</name>
    <name type="synonym">Laccaria laccata var. bicolor</name>
    <dbReference type="NCBI Taxonomy" id="486041"/>
    <lineage>
        <taxon>Eukaryota</taxon>
        <taxon>Fungi</taxon>
        <taxon>Dikarya</taxon>
        <taxon>Basidiomycota</taxon>
        <taxon>Agaricomycotina</taxon>
        <taxon>Agaricomycetes</taxon>
        <taxon>Agaricomycetidae</taxon>
        <taxon>Agaricales</taxon>
        <taxon>Agaricineae</taxon>
        <taxon>Hydnangiaceae</taxon>
        <taxon>Laccaria</taxon>
    </lineage>
</organism>
<feature type="compositionally biased region" description="Basic and acidic residues" evidence="1">
    <location>
        <begin position="107"/>
        <end position="124"/>
    </location>
</feature>
<dbReference type="AlphaFoldDB" id="B0E1R0"/>
<dbReference type="Proteomes" id="UP000001194">
    <property type="component" value="Unassembled WGS sequence"/>
</dbReference>
<evidence type="ECO:0000313" key="3">
    <source>
        <dbReference type="Proteomes" id="UP000001194"/>
    </source>
</evidence>
<dbReference type="KEGG" id="lbc:LACBIDRAFT_335224"/>